<comment type="caution">
    <text evidence="1">The sequence shown here is derived from an EMBL/GenBank/DDBJ whole genome shotgun (WGS) entry which is preliminary data.</text>
</comment>
<evidence type="ECO:0000313" key="1">
    <source>
        <dbReference type="EMBL" id="GAI10766.1"/>
    </source>
</evidence>
<feature type="non-terminal residue" evidence="1">
    <location>
        <position position="1"/>
    </location>
</feature>
<accession>X1LY77</accession>
<reference evidence="1" key="1">
    <citation type="journal article" date="2014" name="Front. Microbiol.">
        <title>High frequency of phylogenetically diverse reductive dehalogenase-homologous genes in deep subseafloor sedimentary metagenomes.</title>
        <authorList>
            <person name="Kawai M."/>
            <person name="Futagami T."/>
            <person name="Toyoda A."/>
            <person name="Takaki Y."/>
            <person name="Nishi S."/>
            <person name="Hori S."/>
            <person name="Arai W."/>
            <person name="Tsubouchi T."/>
            <person name="Morono Y."/>
            <person name="Uchiyama I."/>
            <person name="Ito T."/>
            <person name="Fujiyama A."/>
            <person name="Inagaki F."/>
            <person name="Takami H."/>
        </authorList>
    </citation>
    <scope>NUCLEOTIDE SEQUENCE</scope>
    <source>
        <strain evidence="1">Expedition CK06-06</strain>
    </source>
</reference>
<proteinExistence type="predicted"/>
<dbReference type="EMBL" id="BARV01013029">
    <property type="protein sequence ID" value="GAI10766.1"/>
    <property type="molecule type" value="Genomic_DNA"/>
</dbReference>
<dbReference type="AlphaFoldDB" id="X1LY77"/>
<protein>
    <submittedName>
        <fullName evidence="1">Uncharacterized protein</fullName>
    </submittedName>
</protein>
<sequence>EILKLEILTKPLPHEQDLNDARKLGIEALKQTKISRTYGYLGLNFFLPGETTD</sequence>
<name>X1LY77_9ZZZZ</name>
<gene>
    <name evidence="1" type="ORF">S06H3_23798</name>
</gene>
<organism evidence="1">
    <name type="scientific">marine sediment metagenome</name>
    <dbReference type="NCBI Taxonomy" id="412755"/>
    <lineage>
        <taxon>unclassified sequences</taxon>
        <taxon>metagenomes</taxon>
        <taxon>ecological metagenomes</taxon>
    </lineage>
</organism>